<evidence type="ECO:0000259" key="3">
    <source>
        <dbReference type="Pfam" id="PF13448"/>
    </source>
</evidence>
<dbReference type="Pfam" id="PF13448">
    <property type="entry name" value="DUF4114"/>
    <property type="match status" value="1"/>
</dbReference>
<protein>
    <submittedName>
        <fullName evidence="4">PEP-CTERM protein-sorting domain-containing protein</fullName>
    </submittedName>
</protein>
<feature type="chain" id="PRO_5011652056" evidence="1">
    <location>
        <begin position="28"/>
        <end position="249"/>
    </location>
</feature>
<dbReference type="NCBIfam" id="TIGR02595">
    <property type="entry name" value="PEP_CTERM"/>
    <property type="match status" value="1"/>
</dbReference>
<sequence length="249" mass="26214">MKKQYGTAFKTTMAAAISLVAAGSAHATVTFGDGGASLQGILNDITVAPIINVSSTNVNTDQILLDEYWQISGSGGSFAQIIIELAGNANTNTVGIYDASDPSKQVTLFSGTEGAGAQKLLSFANDGSVIINFADTGADFSGNAFGYFLNTGGNIFYSDTDLNSDGIDHMVAFQGQGTDTIDLPSTLPGIWSTNEYIMAWEDIYGGGDTDYNDFVLITESVNPIPEPSMLALFGIGLIGFIRRRNEQIG</sequence>
<dbReference type="InterPro" id="IPR025193">
    <property type="entry name" value="DUF4114"/>
</dbReference>
<name>A0A1I0AHQ8_9PROT</name>
<gene>
    <name evidence="4" type="ORF">SAMN05216326_10737</name>
</gene>
<dbReference type="RefSeq" id="WP_177170290.1">
    <property type="nucleotide sequence ID" value="NZ_FOIA01000007.1"/>
</dbReference>
<dbReference type="Proteomes" id="UP000199345">
    <property type="component" value="Unassembled WGS sequence"/>
</dbReference>
<evidence type="ECO:0000259" key="2">
    <source>
        <dbReference type="Pfam" id="PF07589"/>
    </source>
</evidence>
<keyword evidence="5" id="KW-1185">Reference proteome</keyword>
<feature type="domain" description="DUF4114" evidence="3">
    <location>
        <begin position="150"/>
        <end position="216"/>
    </location>
</feature>
<proteinExistence type="predicted"/>
<reference evidence="5" key="1">
    <citation type="submission" date="2016-10" db="EMBL/GenBank/DDBJ databases">
        <authorList>
            <person name="Varghese N."/>
            <person name="Submissions S."/>
        </authorList>
    </citation>
    <scope>NUCLEOTIDE SEQUENCE [LARGE SCALE GENOMIC DNA]</scope>
    <source>
        <strain evidence="5">Nm71</strain>
    </source>
</reference>
<feature type="signal peptide" evidence="1">
    <location>
        <begin position="1"/>
        <end position="27"/>
    </location>
</feature>
<feature type="domain" description="Ice-binding protein C-terminal" evidence="2">
    <location>
        <begin position="223"/>
        <end position="244"/>
    </location>
</feature>
<evidence type="ECO:0000313" key="5">
    <source>
        <dbReference type="Proteomes" id="UP000199345"/>
    </source>
</evidence>
<evidence type="ECO:0000313" key="4">
    <source>
        <dbReference type="EMBL" id="SES93220.1"/>
    </source>
</evidence>
<dbReference type="AlphaFoldDB" id="A0A1I0AHQ8"/>
<dbReference type="Pfam" id="PF07589">
    <property type="entry name" value="PEP-CTERM"/>
    <property type="match status" value="1"/>
</dbReference>
<dbReference type="InterPro" id="IPR013424">
    <property type="entry name" value="Ice-binding_C"/>
</dbReference>
<evidence type="ECO:0000256" key="1">
    <source>
        <dbReference type="SAM" id="SignalP"/>
    </source>
</evidence>
<keyword evidence="1" id="KW-0732">Signal</keyword>
<dbReference type="EMBL" id="FOIA01000007">
    <property type="protein sequence ID" value="SES93220.1"/>
    <property type="molecule type" value="Genomic_DNA"/>
</dbReference>
<organism evidence="4 5">
    <name type="scientific">Nitrosomonas marina</name>
    <dbReference type="NCBI Taxonomy" id="917"/>
    <lineage>
        <taxon>Bacteria</taxon>
        <taxon>Pseudomonadati</taxon>
        <taxon>Pseudomonadota</taxon>
        <taxon>Betaproteobacteria</taxon>
        <taxon>Nitrosomonadales</taxon>
        <taxon>Nitrosomonadaceae</taxon>
        <taxon>Nitrosomonas</taxon>
    </lineage>
</organism>
<accession>A0A1I0AHQ8</accession>